<dbReference type="RefSeq" id="XP_030828098.1">
    <property type="nucleotide sequence ID" value="XM_030972238.1"/>
</dbReference>
<evidence type="ECO:0000256" key="4">
    <source>
        <dbReference type="SAM" id="MobiDB-lite"/>
    </source>
</evidence>
<dbReference type="AlphaFoldDB" id="A0A7M7MXJ5"/>
<evidence type="ECO:0000256" key="2">
    <source>
        <dbReference type="ARBA" id="ARBA00023043"/>
    </source>
</evidence>
<dbReference type="KEGG" id="spu:584491"/>
<feature type="region of interest" description="Disordered" evidence="4">
    <location>
        <begin position="345"/>
        <end position="471"/>
    </location>
</feature>
<dbReference type="OrthoDB" id="5406014at2759"/>
<dbReference type="Gene3D" id="1.25.40.20">
    <property type="entry name" value="Ankyrin repeat-containing domain"/>
    <property type="match status" value="2"/>
</dbReference>
<dbReference type="InterPro" id="IPR036770">
    <property type="entry name" value="Ankyrin_rpt-contain_sf"/>
</dbReference>
<accession>A0A7M7MXJ5</accession>
<name>A0A7M7MXJ5_STRPU</name>
<dbReference type="Pfam" id="PF12796">
    <property type="entry name" value="Ank_2"/>
    <property type="match status" value="2"/>
</dbReference>
<organism evidence="5 6">
    <name type="scientific">Strongylocentrotus purpuratus</name>
    <name type="common">Purple sea urchin</name>
    <dbReference type="NCBI Taxonomy" id="7668"/>
    <lineage>
        <taxon>Eukaryota</taxon>
        <taxon>Metazoa</taxon>
        <taxon>Echinodermata</taxon>
        <taxon>Eleutherozoa</taxon>
        <taxon>Echinozoa</taxon>
        <taxon>Echinoidea</taxon>
        <taxon>Euechinoidea</taxon>
        <taxon>Echinacea</taxon>
        <taxon>Camarodonta</taxon>
        <taxon>Echinidea</taxon>
        <taxon>Strongylocentrotidae</taxon>
        <taxon>Strongylocentrotus</taxon>
    </lineage>
</organism>
<feature type="compositionally biased region" description="Basic and acidic residues" evidence="4">
    <location>
        <begin position="307"/>
        <end position="325"/>
    </location>
</feature>
<dbReference type="PANTHER" id="PTHR24173:SF74">
    <property type="entry name" value="ANKYRIN REPEAT DOMAIN-CONTAINING PROTEIN 16"/>
    <property type="match status" value="1"/>
</dbReference>
<feature type="region of interest" description="Disordered" evidence="4">
    <location>
        <begin position="307"/>
        <end position="326"/>
    </location>
</feature>
<proteinExistence type="predicted"/>
<feature type="compositionally biased region" description="Polar residues" evidence="4">
    <location>
        <begin position="422"/>
        <end position="437"/>
    </location>
</feature>
<dbReference type="OMA" id="YPTTGWQ"/>
<dbReference type="PROSITE" id="PS50297">
    <property type="entry name" value="ANK_REP_REGION"/>
    <property type="match status" value="2"/>
</dbReference>
<evidence type="ECO:0000256" key="3">
    <source>
        <dbReference type="PROSITE-ProRule" id="PRU00023"/>
    </source>
</evidence>
<dbReference type="EnsemblMetazoa" id="XM_030972238">
    <property type="protein sequence ID" value="XP_030828098"/>
    <property type="gene ID" value="LOC584491"/>
</dbReference>
<keyword evidence="2 3" id="KW-0040">ANK repeat</keyword>
<dbReference type="InterPro" id="IPR002110">
    <property type="entry name" value="Ankyrin_rpt"/>
</dbReference>
<evidence type="ECO:0000313" key="5">
    <source>
        <dbReference type="EnsemblMetazoa" id="XP_030828098"/>
    </source>
</evidence>
<protein>
    <submittedName>
        <fullName evidence="5">Uncharacterized protein</fullName>
    </submittedName>
</protein>
<dbReference type="SMART" id="SM00248">
    <property type="entry name" value="ANK"/>
    <property type="match status" value="4"/>
</dbReference>
<dbReference type="InParanoid" id="A0A7M7MXJ5"/>
<dbReference type="SUPFAM" id="SSF48403">
    <property type="entry name" value="Ankyrin repeat"/>
    <property type="match status" value="1"/>
</dbReference>
<feature type="repeat" description="ANK" evidence="3">
    <location>
        <begin position="134"/>
        <end position="170"/>
    </location>
</feature>
<reference evidence="6" key="1">
    <citation type="submission" date="2015-02" db="EMBL/GenBank/DDBJ databases">
        <title>Genome sequencing for Strongylocentrotus purpuratus.</title>
        <authorList>
            <person name="Murali S."/>
            <person name="Liu Y."/>
            <person name="Vee V."/>
            <person name="English A."/>
            <person name="Wang M."/>
            <person name="Skinner E."/>
            <person name="Han Y."/>
            <person name="Muzny D.M."/>
            <person name="Worley K.C."/>
            <person name="Gibbs R.A."/>
        </authorList>
    </citation>
    <scope>NUCLEOTIDE SEQUENCE</scope>
</reference>
<evidence type="ECO:0000256" key="1">
    <source>
        <dbReference type="ARBA" id="ARBA00022737"/>
    </source>
</evidence>
<dbReference type="Proteomes" id="UP000007110">
    <property type="component" value="Unassembled WGS sequence"/>
</dbReference>
<feature type="repeat" description="ANK" evidence="3">
    <location>
        <begin position="171"/>
        <end position="195"/>
    </location>
</feature>
<dbReference type="PANTHER" id="PTHR24173">
    <property type="entry name" value="ANKYRIN REPEAT CONTAINING"/>
    <property type="match status" value="1"/>
</dbReference>
<evidence type="ECO:0000313" key="6">
    <source>
        <dbReference type="Proteomes" id="UP000007110"/>
    </source>
</evidence>
<sequence length="495" mass="54322">MRSLPNCSGAPTSLSKTSLRDIIMDPTQNLMTALKSNSFSRIRSAIKMPCVDFNYRDAEMDCRTPLMKVCAASEPSATARRDLAKLLLAKNVDVNVADKNGMTALAIACGCGDVGMARLLAENSDIDPNLADVDGNTPLMHACQAGHPEVVTALVTIFKRFGLRVDETNDQGVTPLMEAARAGNTAICRALVQEGRADVNIRESTSHCTAFDFAIESGRCSTPELLLLSPVAQRKLNARQHREASGHKTLKEVIENSNMHCPRSEWLKPTKLSVASKYEAYPLPMEYAQHANSMVFQVSKRLQRLSEDSEGEIKEEAEMEEERKQAPIRRRYSLPSARRCVYGGGPNKLHRNTPFHNQTASGSPRLARGKGTPAWLKLPPVPETTSLSRTPSPSERIVEEPSTVATTATTTLSEKVSPLSPKPNSSYSRVRSLSPTRGPTLKSIRVLPSNGSVQSRRVSHEPSIASMSSHRRPTLRISHSWEGRPSNAVPSYLFR</sequence>
<keyword evidence="6" id="KW-1185">Reference proteome</keyword>
<feature type="compositionally biased region" description="Polar residues" evidence="4">
    <location>
        <begin position="383"/>
        <end position="393"/>
    </location>
</feature>
<dbReference type="PROSITE" id="PS50088">
    <property type="entry name" value="ANK_REPEAT"/>
    <property type="match status" value="2"/>
</dbReference>
<keyword evidence="1" id="KW-0677">Repeat</keyword>
<dbReference type="GeneID" id="584491"/>
<reference evidence="5" key="2">
    <citation type="submission" date="2021-01" db="UniProtKB">
        <authorList>
            <consortium name="EnsemblMetazoa"/>
        </authorList>
    </citation>
    <scope>IDENTIFICATION</scope>
</reference>